<feature type="transmembrane region" description="Helical" evidence="3">
    <location>
        <begin position="168"/>
        <end position="189"/>
    </location>
</feature>
<feature type="transmembrane region" description="Helical" evidence="3">
    <location>
        <begin position="201"/>
        <end position="218"/>
    </location>
</feature>
<dbReference type="InterPro" id="IPR011701">
    <property type="entry name" value="MFS"/>
</dbReference>
<dbReference type="PROSITE" id="PS50850">
    <property type="entry name" value="MFS"/>
    <property type="match status" value="1"/>
</dbReference>
<protein>
    <recommendedName>
        <fullName evidence="4">Major facilitator superfamily (MFS) profile domain-containing protein</fullName>
    </recommendedName>
</protein>
<feature type="transmembrane region" description="Helical" evidence="3">
    <location>
        <begin position="439"/>
        <end position="460"/>
    </location>
</feature>
<dbReference type="Gene3D" id="1.20.1250.20">
    <property type="entry name" value="MFS general substrate transporter like domains"/>
    <property type="match status" value="2"/>
</dbReference>
<name>A0A7S2UFY9_9STRA</name>
<proteinExistence type="predicted"/>
<feature type="domain" description="Major facilitator superfamily (MFS) profile" evidence="4">
    <location>
        <begin position="372"/>
        <end position="628"/>
    </location>
</feature>
<dbReference type="PANTHER" id="PTHR23539:SF1">
    <property type="entry name" value="MAJOR FACILITATOR SUPERFAMILY (MFS) PROFILE DOMAIN-CONTAINING PROTEIN"/>
    <property type="match status" value="1"/>
</dbReference>
<evidence type="ECO:0000256" key="1">
    <source>
        <dbReference type="ARBA" id="ARBA00004141"/>
    </source>
</evidence>
<keyword evidence="3" id="KW-0472">Membrane</keyword>
<feature type="transmembrane region" description="Helical" evidence="3">
    <location>
        <begin position="100"/>
        <end position="120"/>
    </location>
</feature>
<evidence type="ECO:0000259" key="4">
    <source>
        <dbReference type="PROSITE" id="PS50850"/>
    </source>
</evidence>
<feature type="compositionally biased region" description="Polar residues" evidence="2">
    <location>
        <begin position="45"/>
        <end position="54"/>
    </location>
</feature>
<organism evidence="5">
    <name type="scientific">Attheya septentrionalis</name>
    <dbReference type="NCBI Taxonomy" id="420275"/>
    <lineage>
        <taxon>Eukaryota</taxon>
        <taxon>Sar</taxon>
        <taxon>Stramenopiles</taxon>
        <taxon>Ochrophyta</taxon>
        <taxon>Bacillariophyta</taxon>
        <taxon>Coscinodiscophyceae</taxon>
        <taxon>Chaetocerotophycidae</taxon>
        <taxon>Chaetocerotales</taxon>
        <taxon>Attheyaceae</taxon>
        <taxon>Attheya</taxon>
    </lineage>
</organism>
<gene>
    <name evidence="5" type="ORF">ASEP1449_LOCUS8638</name>
</gene>
<sequence>MVPDVLSAVMEDSDVGSASDVPQSPSQSPSSDNNNNNYRQQQSPTSIRGQETWEQVNDARPVLPKASFFLGDVRDGIPMLNMQSSYLISSLSFTEKQVGTLFFVFGISQMLTMAPAGYFFDYTRNKIKWVIYAGAATSVLTVLTVALARPNGENLTWMIVMRMLQGGLSSILTPGFNSITLGIVGSTGFTHQVSRNKMMNHIGTAIVVGIGALIAYFLHPNDGMLFGVSPLACIGMIHYLLKIKPEHVDRDAARGLVIQSPTMTEYETLDEEWEQLHGGYSQEQPHSLETSPPGQSEISEKYLPPTLPYIQTEKFNNETLERGARALVSARSTNTMTDTSLQPSFNFLANEDLEKKNRRARTPLMVLRNPTFVIFTLVVFFFNLANSSVLPLVMQTLSVEDRQTNALLSSLCIIIGQSFMTFFAKICGDYSPIWGRKRLFVTGLFALPLRCFLLFCLEVAKDSAENPAEVQFINFLILSTQILDSVGAGIVMTLYILVTNDISGGTGRFSLLLGITTAAFGLGGTLSGYIGQALAQDFGYHYAFMVLGFMSLIPACIYLLFMPETLPDYAKPQPKKRRLLKIFRDLKAKASCSVPTDSPPRIEMVSLEQLEENSRRKTDFVQQTGEWT</sequence>
<reference evidence="5" key="1">
    <citation type="submission" date="2021-01" db="EMBL/GenBank/DDBJ databases">
        <authorList>
            <person name="Corre E."/>
            <person name="Pelletier E."/>
            <person name="Niang G."/>
            <person name="Scheremetjew M."/>
            <person name="Finn R."/>
            <person name="Kale V."/>
            <person name="Holt S."/>
            <person name="Cochrane G."/>
            <person name="Meng A."/>
            <person name="Brown T."/>
            <person name="Cohen L."/>
        </authorList>
    </citation>
    <scope>NUCLEOTIDE SEQUENCE</scope>
    <source>
        <strain evidence="5">CCMP2084</strain>
    </source>
</reference>
<dbReference type="AlphaFoldDB" id="A0A7S2UFY9"/>
<feature type="transmembrane region" description="Helical" evidence="3">
    <location>
        <begin position="224"/>
        <end position="241"/>
    </location>
</feature>
<keyword evidence="3" id="KW-1133">Transmembrane helix</keyword>
<dbReference type="EMBL" id="HBHQ01012946">
    <property type="protein sequence ID" value="CAD9816806.1"/>
    <property type="molecule type" value="Transcribed_RNA"/>
</dbReference>
<feature type="transmembrane region" description="Helical" evidence="3">
    <location>
        <begin position="129"/>
        <end position="148"/>
    </location>
</feature>
<feature type="region of interest" description="Disordered" evidence="2">
    <location>
        <begin position="1"/>
        <end position="54"/>
    </location>
</feature>
<evidence type="ECO:0000256" key="3">
    <source>
        <dbReference type="SAM" id="Phobius"/>
    </source>
</evidence>
<accession>A0A7S2UFY9</accession>
<keyword evidence="3" id="KW-0812">Transmembrane</keyword>
<feature type="transmembrane region" description="Helical" evidence="3">
    <location>
        <begin position="542"/>
        <end position="561"/>
    </location>
</feature>
<feature type="compositionally biased region" description="Polar residues" evidence="2">
    <location>
        <begin position="281"/>
        <end position="297"/>
    </location>
</feature>
<dbReference type="GO" id="GO:0016020">
    <property type="term" value="C:membrane"/>
    <property type="evidence" value="ECO:0007669"/>
    <property type="project" value="UniProtKB-SubCell"/>
</dbReference>
<dbReference type="InterPro" id="IPR020846">
    <property type="entry name" value="MFS_dom"/>
</dbReference>
<feature type="region of interest" description="Disordered" evidence="2">
    <location>
        <begin position="279"/>
        <end position="298"/>
    </location>
</feature>
<comment type="subcellular location">
    <subcellularLocation>
        <location evidence="1">Membrane</location>
        <topology evidence="1">Multi-pass membrane protein</topology>
    </subcellularLocation>
</comment>
<dbReference type="PANTHER" id="PTHR23539">
    <property type="entry name" value="MFS TRANSPORTER"/>
    <property type="match status" value="1"/>
</dbReference>
<feature type="transmembrane region" description="Helical" evidence="3">
    <location>
        <begin position="365"/>
        <end position="386"/>
    </location>
</feature>
<feature type="transmembrane region" description="Helical" evidence="3">
    <location>
        <begin position="472"/>
        <end position="497"/>
    </location>
</feature>
<dbReference type="SUPFAM" id="SSF103473">
    <property type="entry name" value="MFS general substrate transporter"/>
    <property type="match status" value="1"/>
</dbReference>
<dbReference type="GO" id="GO:0022857">
    <property type="term" value="F:transmembrane transporter activity"/>
    <property type="evidence" value="ECO:0007669"/>
    <property type="project" value="InterPro"/>
</dbReference>
<feature type="compositionally biased region" description="Low complexity" evidence="2">
    <location>
        <begin position="22"/>
        <end position="44"/>
    </location>
</feature>
<evidence type="ECO:0000256" key="2">
    <source>
        <dbReference type="SAM" id="MobiDB-lite"/>
    </source>
</evidence>
<feature type="transmembrane region" description="Helical" evidence="3">
    <location>
        <begin position="509"/>
        <end position="530"/>
    </location>
</feature>
<dbReference type="InterPro" id="IPR036259">
    <property type="entry name" value="MFS_trans_sf"/>
</dbReference>
<feature type="transmembrane region" description="Helical" evidence="3">
    <location>
        <begin position="406"/>
        <end position="427"/>
    </location>
</feature>
<evidence type="ECO:0000313" key="5">
    <source>
        <dbReference type="EMBL" id="CAD9816806.1"/>
    </source>
</evidence>
<dbReference type="Pfam" id="PF07690">
    <property type="entry name" value="MFS_1"/>
    <property type="match status" value="1"/>
</dbReference>